<comment type="similarity">
    <text evidence="8">Belongs to the methyl-accepting chemotaxis (MCP) protein family.</text>
</comment>
<organism evidence="13 14">
    <name type="scientific">Heliophilum fasciatum</name>
    <dbReference type="NCBI Taxonomy" id="35700"/>
    <lineage>
        <taxon>Bacteria</taxon>
        <taxon>Bacillati</taxon>
        <taxon>Bacillota</taxon>
        <taxon>Clostridia</taxon>
        <taxon>Eubacteriales</taxon>
        <taxon>Heliobacteriaceae</taxon>
        <taxon>Heliophilum</taxon>
    </lineage>
</organism>
<dbReference type="SMART" id="SM00283">
    <property type="entry name" value="MA"/>
    <property type="match status" value="1"/>
</dbReference>
<evidence type="ECO:0000313" key="13">
    <source>
        <dbReference type="EMBL" id="TCP64397.1"/>
    </source>
</evidence>
<dbReference type="RefSeq" id="WP_131919132.1">
    <property type="nucleotide sequence ID" value="NZ_JAOQNU010000010.1"/>
</dbReference>
<keyword evidence="3" id="KW-0145">Chemotaxis</keyword>
<feature type="transmembrane region" description="Helical" evidence="10">
    <location>
        <begin position="316"/>
        <end position="337"/>
    </location>
</feature>
<dbReference type="GO" id="GO:0007165">
    <property type="term" value="P:signal transduction"/>
    <property type="evidence" value="ECO:0007669"/>
    <property type="project" value="UniProtKB-KW"/>
</dbReference>
<dbReference type="PROSITE" id="PS50111">
    <property type="entry name" value="CHEMOTAXIS_TRANSDUC_2"/>
    <property type="match status" value="1"/>
</dbReference>
<dbReference type="InterPro" id="IPR004089">
    <property type="entry name" value="MCPsignal_dom"/>
</dbReference>
<dbReference type="PANTHER" id="PTHR32089:SF112">
    <property type="entry name" value="LYSOZYME-LIKE PROTEIN-RELATED"/>
    <property type="match status" value="1"/>
</dbReference>
<feature type="domain" description="Methyl-accepting transducer" evidence="11">
    <location>
        <begin position="414"/>
        <end position="671"/>
    </location>
</feature>
<dbReference type="PANTHER" id="PTHR32089">
    <property type="entry name" value="METHYL-ACCEPTING CHEMOTAXIS PROTEIN MCPB"/>
    <property type="match status" value="1"/>
</dbReference>
<evidence type="ECO:0000313" key="14">
    <source>
        <dbReference type="Proteomes" id="UP000294813"/>
    </source>
</evidence>
<dbReference type="InterPro" id="IPR033479">
    <property type="entry name" value="dCache_1"/>
</dbReference>
<dbReference type="Pfam" id="PF02743">
    <property type="entry name" value="dCache_1"/>
    <property type="match status" value="1"/>
</dbReference>
<dbReference type="OrthoDB" id="9762005at2"/>
<dbReference type="Pfam" id="PF00015">
    <property type="entry name" value="MCPsignal"/>
    <property type="match status" value="1"/>
</dbReference>
<evidence type="ECO:0000256" key="9">
    <source>
        <dbReference type="PROSITE-ProRule" id="PRU00284"/>
    </source>
</evidence>
<keyword evidence="6 10" id="KW-0472">Membrane</keyword>
<dbReference type="Proteomes" id="UP000294813">
    <property type="component" value="Unassembled WGS sequence"/>
</dbReference>
<evidence type="ECO:0000256" key="5">
    <source>
        <dbReference type="ARBA" id="ARBA00022989"/>
    </source>
</evidence>
<dbReference type="PROSITE" id="PS50885">
    <property type="entry name" value="HAMP"/>
    <property type="match status" value="1"/>
</dbReference>
<comment type="subcellular location">
    <subcellularLocation>
        <location evidence="1">Cell membrane</location>
        <topology evidence="1">Multi-pass membrane protein</topology>
    </subcellularLocation>
</comment>
<evidence type="ECO:0000256" key="1">
    <source>
        <dbReference type="ARBA" id="ARBA00004651"/>
    </source>
</evidence>
<sequence>MKLQVKMLSLILVPVILIFSVMTAYTSITFYRFDVEDATRLAIADGQALSSQAQAYLEIRLNNARTLAAVMEGMRKDEATVNRNTANELLKAMLEDNEDILGVWCAFEPNALDGKDRNYINRPGHDSSGRFIPHWNRVNGTIQVEPLQGYTTPGEGDYYLLPFKNEKATIVEPYEATIGGRKILITTVAFPIHHEGKAIGAVGIDIAVDQLQKLVTATDTLKNGYGRLLTNQGIVVAHPQPELVGKRADEFANSNGPDILSVIRNGNPFAYTTYSAELGEDIFMSYVPVPLGDTGTPWSVAITVPQKEIIAATNAMVFKLVLIALLGVVIIAVLVFFSVRTIARPIIDVTHVLDQLSHYDFSEGTTNLNSRRNDELGTMAESLSHMRTNVVNLFKELRNAAQKVTDSAQNMGETSQQSAQAADEIARTIEEIATGASEQARNTEEGAGKINRMGEIIDQDQQRRQHLYSAVETVVKLKDEGNRILQDLVEKTNASQKSAQAIYEVVVHVDQSAEKIGTASEMIKSIAGQTNLLALNAAIEAARAGEAGRGFTIVATEIRKLAEASSTFTEEIGEIVQDLITKTSNAVETMNHLSRLVSDQAHSVELTRSKFAGISGAIEQTNAVIEALNRSGEAMEQKKQEIIHVIENLSAIAEQNAACTEEASASVEEQTAGLNEIANASMALANLAAEMQREIAKFKF</sequence>
<keyword evidence="4 10" id="KW-0812">Transmembrane</keyword>
<evidence type="ECO:0000256" key="4">
    <source>
        <dbReference type="ARBA" id="ARBA00022692"/>
    </source>
</evidence>
<keyword evidence="5 10" id="KW-1133">Transmembrane helix</keyword>
<dbReference type="CDD" id="cd12913">
    <property type="entry name" value="PDC1_MCP_like"/>
    <property type="match status" value="1"/>
</dbReference>
<proteinExistence type="inferred from homology"/>
<accession>A0A4R2RPT8</accession>
<dbReference type="GO" id="GO:0006935">
    <property type="term" value="P:chemotaxis"/>
    <property type="evidence" value="ECO:0007669"/>
    <property type="project" value="UniProtKB-KW"/>
</dbReference>
<comment type="caution">
    <text evidence="13">The sequence shown here is derived from an EMBL/GenBank/DDBJ whole genome shotgun (WGS) entry which is preliminary data.</text>
</comment>
<evidence type="ECO:0000256" key="8">
    <source>
        <dbReference type="ARBA" id="ARBA00029447"/>
    </source>
</evidence>
<dbReference type="GO" id="GO:0005886">
    <property type="term" value="C:plasma membrane"/>
    <property type="evidence" value="ECO:0007669"/>
    <property type="project" value="UniProtKB-SubCell"/>
</dbReference>
<keyword evidence="14" id="KW-1185">Reference proteome</keyword>
<dbReference type="AlphaFoldDB" id="A0A4R2RPT8"/>
<evidence type="ECO:0000256" key="6">
    <source>
        <dbReference type="ARBA" id="ARBA00023136"/>
    </source>
</evidence>
<keyword evidence="2" id="KW-1003">Cell membrane</keyword>
<evidence type="ECO:0000256" key="2">
    <source>
        <dbReference type="ARBA" id="ARBA00022475"/>
    </source>
</evidence>
<feature type="domain" description="HAMP" evidence="12">
    <location>
        <begin position="340"/>
        <end position="395"/>
    </location>
</feature>
<evidence type="ECO:0000256" key="7">
    <source>
        <dbReference type="ARBA" id="ARBA00023224"/>
    </source>
</evidence>
<evidence type="ECO:0000256" key="3">
    <source>
        <dbReference type="ARBA" id="ARBA00022500"/>
    </source>
</evidence>
<dbReference type="InterPro" id="IPR003660">
    <property type="entry name" value="HAMP_dom"/>
</dbReference>
<reference evidence="13 14" key="1">
    <citation type="submission" date="2019-03" db="EMBL/GenBank/DDBJ databases">
        <title>Genomic Encyclopedia of Type Strains, Phase IV (KMG-IV): sequencing the most valuable type-strain genomes for metagenomic binning, comparative biology and taxonomic classification.</title>
        <authorList>
            <person name="Goeker M."/>
        </authorList>
    </citation>
    <scope>NUCLEOTIDE SEQUENCE [LARGE SCALE GENOMIC DNA]</scope>
    <source>
        <strain evidence="13 14">DSM 11170</strain>
    </source>
</reference>
<dbReference type="EMBL" id="SLXT01000010">
    <property type="protein sequence ID" value="TCP64397.1"/>
    <property type="molecule type" value="Genomic_DNA"/>
</dbReference>
<dbReference type="Gene3D" id="3.30.450.20">
    <property type="entry name" value="PAS domain"/>
    <property type="match status" value="2"/>
</dbReference>
<dbReference type="Gene3D" id="1.10.287.950">
    <property type="entry name" value="Methyl-accepting chemotaxis protein"/>
    <property type="match status" value="1"/>
</dbReference>
<evidence type="ECO:0000259" key="11">
    <source>
        <dbReference type="PROSITE" id="PS50111"/>
    </source>
</evidence>
<evidence type="ECO:0000256" key="10">
    <source>
        <dbReference type="SAM" id="Phobius"/>
    </source>
</evidence>
<dbReference type="CDD" id="cd12912">
    <property type="entry name" value="PDC2_MCP_like"/>
    <property type="match status" value="1"/>
</dbReference>
<dbReference type="CDD" id="cd06225">
    <property type="entry name" value="HAMP"/>
    <property type="match status" value="1"/>
</dbReference>
<evidence type="ECO:0000259" key="12">
    <source>
        <dbReference type="PROSITE" id="PS50885"/>
    </source>
</evidence>
<gene>
    <name evidence="13" type="ORF">EDD73_11096</name>
</gene>
<name>A0A4R2RPT8_9FIRM</name>
<keyword evidence="7 9" id="KW-0807">Transducer</keyword>
<dbReference type="SUPFAM" id="SSF58104">
    <property type="entry name" value="Methyl-accepting chemotaxis protein (MCP) signaling domain"/>
    <property type="match status" value="1"/>
</dbReference>
<protein>
    <submittedName>
        <fullName evidence="13">Methyl-accepting chemotaxis sensory transducer with Cache sensor</fullName>
    </submittedName>
</protein>